<evidence type="ECO:0000313" key="3">
    <source>
        <dbReference type="Proteomes" id="UP001180020"/>
    </source>
</evidence>
<reference evidence="2" key="1">
    <citation type="journal article" date="2023" name="Nat. Commun.">
        <title>Diploid and tetraploid genomes of Acorus and the evolution of monocots.</title>
        <authorList>
            <person name="Ma L."/>
            <person name="Liu K.W."/>
            <person name="Li Z."/>
            <person name="Hsiao Y.Y."/>
            <person name="Qi Y."/>
            <person name="Fu T."/>
            <person name="Tang G.D."/>
            <person name="Zhang D."/>
            <person name="Sun W.H."/>
            <person name="Liu D.K."/>
            <person name="Li Y."/>
            <person name="Chen G.Z."/>
            <person name="Liu X.D."/>
            <person name="Liao X.Y."/>
            <person name="Jiang Y.T."/>
            <person name="Yu X."/>
            <person name="Hao Y."/>
            <person name="Huang J."/>
            <person name="Zhao X.W."/>
            <person name="Ke S."/>
            <person name="Chen Y.Y."/>
            <person name="Wu W.L."/>
            <person name="Hsu J.L."/>
            <person name="Lin Y.F."/>
            <person name="Huang M.D."/>
            <person name="Li C.Y."/>
            <person name="Huang L."/>
            <person name="Wang Z.W."/>
            <person name="Zhao X."/>
            <person name="Zhong W.Y."/>
            <person name="Peng D.H."/>
            <person name="Ahmad S."/>
            <person name="Lan S."/>
            <person name="Zhang J.S."/>
            <person name="Tsai W.C."/>
            <person name="Van de Peer Y."/>
            <person name="Liu Z.J."/>
        </authorList>
    </citation>
    <scope>NUCLEOTIDE SEQUENCE</scope>
    <source>
        <strain evidence="2">CP</strain>
    </source>
</reference>
<reference evidence="2" key="2">
    <citation type="submission" date="2023-06" db="EMBL/GenBank/DDBJ databases">
        <authorList>
            <person name="Ma L."/>
            <person name="Liu K.-W."/>
            <person name="Li Z."/>
            <person name="Hsiao Y.-Y."/>
            <person name="Qi Y."/>
            <person name="Fu T."/>
            <person name="Tang G."/>
            <person name="Zhang D."/>
            <person name="Sun W.-H."/>
            <person name="Liu D.-K."/>
            <person name="Li Y."/>
            <person name="Chen G.-Z."/>
            <person name="Liu X.-D."/>
            <person name="Liao X.-Y."/>
            <person name="Jiang Y.-T."/>
            <person name="Yu X."/>
            <person name="Hao Y."/>
            <person name="Huang J."/>
            <person name="Zhao X.-W."/>
            <person name="Ke S."/>
            <person name="Chen Y.-Y."/>
            <person name="Wu W.-L."/>
            <person name="Hsu J.-L."/>
            <person name="Lin Y.-F."/>
            <person name="Huang M.-D."/>
            <person name="Li C.-Y."/>
            <person name="Huang L."/>
            <person name="Wang Z.-W."/>
            <person name="Zhao X."/>
            <person name="Zhong W.-Y."/>
            <person name="Peng D.-H."/>
            <person name="Ahmad S."/>
            <person name="Lan S."/>
            <person name="Zhang J.-S."/>
            <person name="Tsai W.-C."/>
            <person name="Van De Peer Y."/>
            <person name="Liu Z.-J."/>
        </authorList>
    </citation>
    <scope>NUCLEOTIDE SEQUENCE</scope>
    <source>
        <strain evidence="2">CP</strain>
        <tissue evidence="2">Leaves</tissue>
    </source>
</reference>
<feature type="region of interest" description="Disordered" evidence="1">
    <location>
        <begin position="34"/>
        <end position="56"/>
    </location>
</feature>
<protein>
    <submittedName>
        <fullName evidence="2">Uncharacterized protein</fullName>
    </submittedName>
</protein>
<dbReference type="EMBL" id="JAUJYO010000002">
    <property type="protein sequence ID" value="KAK1322695.1"/>
    <property type="molecule type" value="Genomic_DNA"/>
</dbReference>
<feature type="compositionally biased region" description="Polar residues" evidence="1">
    <location>
        <begin position="45"/>
        <end position="56"/>
    </location>
</feature>
<keyword evidence="3" id="KW-1185">Reference proteome</keyword>
<dbReference type="AlphaFoldDB" id="A0AAV9FDB2"/>
<dbReference type="Proteomes" id="UP001180020">
    <property type="component" value="Unassembled WGS sequence"/>
</dbReference>
<evidence type="ECO:0000256" key="1">
    <source>
        <dbReference type="SAM" id="MobiDB-lite"/>
    </source>
</evidence>
<name>A0AAV9FDB2_ACOCL</name>
<comment type="caution">
    <text evidence="2">The sequence shown here is derived from an EMBL/GenBank/DDBJ whole genome shotgun (WGS) entry which is preliminary data.</text>
</comment>
<proteinExistence type="predicted"/>
<gene>
    <name evidence="2" type="ORF">QJS10_CPA02g00947</name>
</gene>
<evidence type="ECO:0000313" key="2">
    <source>
        <dbReference type="EMBL" id="KAK1322695.1"/>
    </source>
</evidence>
<accession>A0AAV9FDB2</accession>
<sequence length="56" mass="6255">MKELPPLPARVEPGCWMDAPLPKRMLEEPPHTHVLTAHPAGIRSDTPTSEAFPTNW</sequence>
<organism evidence="2 3">
    <name type="scientific">Acorus calamus</name>
    <name type="common">Sweet flag</name>
    <dbReference type="NCBI Taxonomy" id="4465"/>
    <lineage>
        <taxon>Eukaryota</taxon>
        <taxon>Viridiplantae</taxon>
        <taxon>Streptophyta</taxon>
        <taxon>Embryophyta</taxon>
        <taxon>Tracheophyta</taxon>
        <taxon>Spermatophyta</taxon>
        <taxon>Magnoliopsida</taxon>
        <taxon>Liliopsida</taxon>
        <taxon>Acoraceae</taxon>
        <taxon>Acorus</taxon>
    </lineage>
</organism>